<protein>
    <submittedName>
        <fullName evidence="3">Acyl dehydratase</fullName>
    </submittedName>
</protein>
<evidence type="ECO:0000313" key="4">
    <source>
        <dbReference type="Proteomes" id="UP000548476"/>
    </source>
</evidence>
<dbReference type="Proteomes" id="UP000548476">
    <property type="component" value="Unassembled WGS sequence"/>
</dbReference>
<dbReference type="SUPFAM" id="SSF54637">
    <property type="entry name" value="Thioesterase/thiol ester dehydrase-isomerase"/>
    <property type="match status" value="1"/>
</dbReference>
<dbReference type="CDD" id="cd03450">
    <property type="entry name" value="NodN"/>
    <property type="match status" value="1"/>
</dbReference>
<proteinExistence type="inferred from homology"/>
<dbReference type="InterPro" id="IPR039375">
    <property type="entry name" value="NodN-like"/>
</dbReference>
<gene>
    <name evidence="3" type="ORF">HNR73_003447</name>
</gene>
<keyword evidence="4" id="KW-1185">Reference proteome</keyword>
<dbReference type="Gene3D" id="3.10.129.10">
    <property type="entry name" value="Hotdog Thioesterase"/>
    <property type="match status" value="1"/>
</dbReference>
<evidence type="ECO:0000313" key="3">
    <source>
        <dbReference type="EMBL" id="MBB6035583.1"/>
    </source>
</evidence>
<evidence type="ECO:0000256" key="1">
    <source>
        <dbReference type="ARBA" id="ARBA00005254"/>
    </source>
</evidence>
<dbReference type="AlphaFoldDB" id="A0A841FKY6"/>
<comment type="caution">
    <text evidence="3">The sequence shown here is derived from an EMBL/GenBank/DDBJ whole genome shotgun (WGS) entry which is preliminary data.</text>
</comment>
<dbReference type="EMBL" id="JACHGT010000007">
    <property type="protein sequence ID" value="MBB6035583.1"/>
    <property type="molecule type" value="Genomic_DNA"/>
</dbReference>
<dbReference type="InterPro" id="IPR002539">
    <property type="entry name" value="MaoC-like_dom"/>
</dbReference>
<feature type="domain" description="MaoC-like" evidence="2">
    <location>
        <begin position="25"/>
        <end position="120"/>
    </location>
</feature>
<name>A0A841FKY6_9ACTN</name>
<dbReference type="RefSeq" id="WP_184788464.1">
    <property type="nucleotide sequence ID" value="NZ_BONT01000083.1"/>
</dbReference>
<dbReference type="PANTHER" id="PTHR42993:SF1">
    <property type="entry name" value="MAOC-LIKE DEHYDRATASE DOMAIN-CONTAINING PROTEIN"/>
    <property type="match status" value="1"/>
</dbReference>
<dbReference type="PANTHER" id="PTHR42993">
    <property type="entry name" value="MAOC-LIKE DEHYDRATASE DOMAIN-CONTAINING PROTEIN"/>
    <property type="match status" value="1"/>
</dbReference>
<dbReference type="InterPro" id="IPR029069">
    <property type="entry name" value="HotDog_dom_sf"/>
</dbReference>
<evidence type="ECO:0000259" key="2">
    <source>
        <dbReference type="Pfam" id="PF01575"/>
    </source>
</evidence>
<accession>A0A841FKY6</accession>
<sequence>MTAATIHADSPAALAGTVGQVATGGWFTVGQDRIAAFADATEDHQWIHLDTERAAAGPLGTTIAHGFLTLSLLPHLAASLVEVDGVSMAMNYGMDKVRFLSPVPAGARVRATTEVTAAETTGTGVRLSTLVTVEIEGGDRPALVAQTLTLYVPG</sequence>
<organism evidence="3 4">
    <name type="scientific">Phytomonospora endophytica</name>
    <dbReference type="NCBI Taxonomy" id="714109"/>
    <lineage>
        <taxon>Bacteria</taxon>
        <taxon>Bacillati</taxon>
        <taxon>Actinomycetota</taxon>
        <taxon>Actinomycetes</taxon>
        <taxon>Micromonosporales</taxon>
        <taxon>Micromonosporaceae</taxon>
        <taxon>Phytomonospora</taxon>
    </lineage>
</organism>
<comment type="similarity">
    <text evidence="1">Belongs to the enoyl-CoA hydratase/isomerase family.</text>
</comment>
<reference evidence="3 4" key="1">
    <citation type="submission" date="2020-08" db="EMBL/GenBank/DDBJ databases">
        <title>Genomic Encyclopedia of Type Strains, Phase IV (KMG-IV): sequencing the most valuable type-strain genomes for metagenomic binning, comparative biology and taxonomic classification.</title>
        <authorList>
            <person name="Goeker M."/>
        </authorList>
    </citation>
    <scope>NUCLEOTIDE SEQUENCE [LARGE SCALE GENOMIC DNA]</scope>
    <source>
        <strain evidence="3 4">YIM 65646</strain>
    </source>
</reference>
<dbReference type="Pfam" id="PF01575">
    <property type="entry name" value="MaoC_dehydratas"/>
    <property type="match status" value="1"/>
</dbReference>